<evidence type="ECO:0000256" key="1">
    <source>
        <dbReference type="SAM" id="MobiDB-lite"/>
    </source>
</evidence>
<dbReference type="EMBL" id="OX459120">
    <property type="protein sequence ID" value="CAI9100396.1"/>
    <property type="molecule type" value="Genomic_DNA"/>
</dbReference>
<gene>
    <name evidence="2" type="ORF">OLC1_LOCUS10232</name>
</gene>
<protein>
    <submittedName>
        <fullName evidence="2">OLC1v1037389C1</fullName>
    </submittedName>
</protein>
<organism evidence="2 3">
    <name type="scientific">Oldenlandia corymbosa var. corymbosa</name>
    <dbReference type="NCBI Taxonomy" id="529605"/>
    <lineage>
        <taxon>Eukaryota</taxon>
        <taxon>Viridiplantae</taxon>
        <taxon>Streptophyta</taxon>
        <taxon>Embryophyta</taxon>
        <taxon>Tracheophyta</taxon>
        <taxon>Spermatophyta</taxon>
        <taxon>Magnoliopsida</taxon>
        <taxon>eudicotyledons</taxon>
        <taxon>Gunneridae</taxon>
        <taxon>Pentapetalae</taxon>
        <taxon>asterids</taxon>
        <taxon>lamiids</taxon>
        <taxon>Gentianales</taxon>
        <taxon>Rubiaceae</taxon>
        <taxon>Rubioideae</taxon>
        <taxon>Spermacoceae</taxon>
        <taxon>Hedyotis-Oldenlandia complex</taxon>
        <taxon>Oldenlandia</taxon>
    </lineage>
</organism>
<name>A0AAV1CYG3_OLDCO</name>
<accession>A0AAV1CYG3</accession>
<evidence type="ECO:0000313" key="2">
    <source>
        <dbReference type="EMBL" id="CAI9100396.1"/>
    </source>
</evidence>
<keyword evidence="3" id="KW-1185">Reference proteome</keyword>
<sequence>MAFNSPYFISIYWSSKFVVKNEIVNTFNNLPEDSIVIDHKVLFYDLVGLICKRARWNRENVNSSLSILYDTLDNGFRRVAKIKDDASLQVVYFLPNSTYIDLYVDLEVAGTSRSQLEVGTSSGGPNMENIDYMEDDDIGRPNMEDGDQQEDDHVEDI</sequence>
<feature type="compositionally biased region" description="Acidic residues" evidence="1">
    <location>
        <begin position="144"/>
        <end position="157"/>
    </location>
</feature>
<dbReference type="AlphaFoldDB" id="A0AAV1CYG3"/>
<evidence type="ECO:0000313" key="3">
    <source>
        <dbReference type="Proteomes" id="UP001161247"/>
    </source>
</evidence>
<proteinExistence type="predicted"/>
<reference evidence="2" key="1">
    <citation type="submission" date="2023-03" db="EMBL/GenBank/DDBJ databases">
        <authorList>
            <person name="Julca I."/>
        </authorList>
    </citation>
    <scope>NUCLEOTIDE SEQUENCE</scope>
</reference>
<feature type="region of interest" description="Disordered" evidence="1">
    <location>
        <begin position="116"/>
        <end position="157"/>
    </location>
</feature>
<dbReference type="Proteomes" id="UP001161247">
    <property type="component" value="Chromosome 3"/>
</dbReference>